<dbReference type="PROSITE" id="PS51257">
    <property type="entry name" value="PROKAR_LIPOPROTEIN"/>
    <property type="match status" value="1"/>
</dbReference>
<dbReference type="AlphaFoldDB" id="A0A1B1YG60"/>
<sequence>MKKFLAITLPLIFLVLFTSCLKSDDKALKQLEEDELRPVSSIVLSEEDARRLNEKLPVTLYFSNQDGTRLVNEIRYINMEDAKQGTEQLASVLVKELVKGPSSSELKPTIPEGASLRSPVKIEGRTAIVDMTKEFVDNHPGGKEAEEITIFSIVNTLTELKDIETVKFLINGKEQKEFKGNFRFDNAFPRNESLIDRKQSFTVLPEDDGLFQDEAQETGATETYDEDILED</sequence>
<protein>
    <submittedName>
        <fullName evidence="4">Spore gernimation protein GerMN</fullName>
    </submittedName>
</protein>
<evidence type="ECO:0000259" key="3">
    <source>
        <dbReference type="SMART" id="SM00909"/>
    </source>
</evidence>
<evidence type="ECO:0000256" key="2">
    <source>
        <dbReference type="SAM" id="SignalP"/>
    </source>
</evidence>
<reference evidence="4 5" key="1">
    <citation type="submission" date="2016-02" db="EMBL/GenBank/DDBJ databases">
        <title>Comparison of Clostridium stercorarium subspecies using comparative genomics and transcriptomics.</title>
        <authorList>
            <person name="Schellenberg J."/>
            <person name="Thallinger G."/>
            <person name="Levin D.B."/>
            <person name="Zhang X."/>
            <person name="Alvare G."/>
            <person name="Fristensky B."/>
            <person name="Sparling R."/>
        </authorList>
    </citation>
    <scope>NUCLEOTIDE SEQUENCE [LARGE SCALE GENOMIC DNA]</scope>
    <source>
        <strain evidence="4 5">DSM 2910</strain>
    </source>
</reference>
<feature type="domain" description="GerMN" evidence="3">
    <location>
        <begin position="90"/>
        <end position="179"/>
    </location>
</feature>
<dbReference type="Proteomes" id="UP000092971">
    <property type="component" value="Chromosome"/>
</dbReference>
<dbReference type="SMART" id="SM00909">
    <property type="entry name" value="Germane"/>
    <property type="match status" value="1"/>
</dbReference>
<organism evidence="4 5">
    <name type="scientific">Thermoclostridium stercorarium subsp. thermolacticum DSM 2910</name>
    <dbReference type="NCBI Taxonomy" id="1121336"/>
    <lineage>
        <taxon>Bacteria</taxon>
        <taxon>Bacillati</taxon>
        <taxon>Bacillota</taxon>
        <taxon>Clostridia</taxon>
        <taxon>Eubacteriales</taxon>
        <taxon>Oscillospiraceae</taxon>
        <taxon>Thermoclostridium</taxon>
    </lineage>
</organism>
<evidence type="ECO:0000256" key="1">
    <source>
        <dbReference type="SAM" id="MobiDB-lite"/>
    </source>
</evidence>
<proteinExistence type="predicted"/>
<keyword evidence="2" id="KW-0732">Signal</keyword>
<feature type="chain" id="PRO_5008532819" evidence="2">
    <location>
        <begin position="24"/>
        <end position="231"/>
    </location>
</feature>
<feature type="signal peptide" evidence="2">
    <location>
        <begin position="1"/>
        <end position="23"/>
    </location>
</feature>
<dbReference type="RefSeq" id="WP_015360169.1">
    <property type="nucleotide sequence ID" value="NZ_CP014672.1"/>
</dbReference>
<dbReference type="OrthoDB" id="9809406at2"/>
<dbReference type="EMBL" id="CP014672">
    <property type="protein sequence ID" value="ANW99733.1"/>
    <property type="molecule type" value="Genomic_DNA"/>
</dbReference>
<evidence type="ECO:0000313" key="4">
    <source>
        <dbReference type="EMBL" id="ANW99733.1"/>
    </source>
</evidence>
<name>A0A1B1YG60_THEST</name>
<evidence type="ECO:0000313" key="5">
    <source>
        <dbReference type="Proteomes" id="UP000092971"/>
    </source>
</evidence>
<dbReference type="InterPro" id="IPR019606">
    <property type="entry name" value="GerMN"/>
</dbReference>
<feature type="region of interest" description="Disordered" evidence="1">
    <location>
        <begin position="208"/>
        <end position="231"/>
    </location>
</feature>
<dbReference type="Pfam" id="PF10646">
    <property type="entry name" value="Germane"/>
    <property type="match status" value="1"/>
</dbReference>
<accession>A0A1B1YG60</accession>
<gene>
    <name evidence="4" type="ORF">CSTERTH_12145</name>
</gene>